<proteinExistence type="predicted"/>
<feature type="domain" description="EF-hand" evidence="2">
    <location>
        <begin position="37"/>
        <end position="54"/>
    </location>
</feature>
<keyword evidence="4" id="KW-1185">Reference proteome</keyword>
<dbReference type="OrthoDB" id="5854235at2759"/>
<dbReference type="GO" id="GO:0005509">
    <property type="term" value="F:calcium ion binding"/>
    <property type="evidence" value="ECO:0007669"/>
    <property type="project" value="InterPro"/>
</dbReference>
<evidence type="ECO:0000313" key="5">
    <source>
        <dbReference type="WBParaSite" id="GPUH_0000336401-mRNA-1"/>
    </source>
</evidence>
<dbReference type="Pfam" id="PF13202">
    <property type="entry name" value="EF-hand_5"/>
    <property type="match status" value="2"/>
</dbReference>
<dbReference type="PROSITE" id="PS00018">
    <property type="entry name" value="EF_HAND_1"/>
    <property type="match status" value="2"/>
</dbReference>
<name>A0A183D3R7_9BILA</name>
<dbReference type="InterPro" id="IPR018247">
    <property type="entry name" value="EF_Hand_1_Ca_BS"/>
</dbReference>
<protein>
    <submittedName>
        <fullName evidence="5">EF-hand domain-containing protein</fullName>
    </submittedName>
</protein>
<dbReference type="AlphaFoldDB" id="A0A183D3R7"/>
<keyword evidence="1" id="KW-0106">Calcium</keyword>
<organism evidence="5">
    <name type="scientific">Gongylonema pulchrum</name>
    <dbReference type="NCBI Taxonomy" id="637853"/>
    <lineage>
        <taxon>Eukaryota</taxon>
        <taxon>Metazoa</taxon>
        <taxon>Ecdysozoa</taxon>
        <taxon>Nematoda</taxon>
        <taxon>Chromadorea</taxon>
        <taxon>Rhabditida</taxon>
        <taxon>Spirurina</taxon>
        <taxon>Spiruromorpha</taxon>
        <taxon>Spiruroidea</taxon>
        <taxon>Gongylonematidae</taxon>
        <taxon>Gongylonema</taxon>
    </lineage>
</organism>
<dbReference type="WBParaSite" id="GPUH_0000336401-mRNA-1">
    <property type="protein sequence ID" value="GPUH_0000336401-mRNA-1"/>
    <property type="gene ID" value="GPUH_0000336401"/>
</dbReference>
<evidence type="ECO:0000256" key="1">
    <source>
        <dbReference type="ARBA" id="ARBA00022837"/>
    </source>
</evidence>
<reference evidence="3 4" key="2">
    <citation type="submission" date="2018-11" db="EMBL/GenBank/DDBJ databases">
        <authorList>
            <consortium name="Pathogen Informatics"/>
        </authorList>
    </citation>
    <scope>NUCLEOTIDE SEQUENCE [LARGE SCALE GENOMIC DNA]</scope>
</reference>
<evidence type="ECO:0000313" key="4">
    <source>
        <dbReference type="Proteomes" id="UP000271098"/>
    </source>
</evidence>
<dbReference type="EMBL" id="UYRT01005686">
    <property type="protein sequence ID" value="VDK39199.1"/>
    <property type="molecule type" value="Genomic_DNA"/>
</dbReference>
<accession>A0A183D3R7</accession>
<dbReference type="SUPFAM" id="SSF47473">
    <property type="entry name" value="EF-hand"/>
    <property type="match status" value="1"/>
</dbReference>
<dbReference type="InterPro" id="IPR002048">
    <property type="entry name" value="EF_hand_dom"/>
</dbReference>
<dbReference type="Gene3D" id="1.10.238.10">
    <property type="entry name" value="EF-hand"/>
    <property type="match status" value="1"/>
</dbReference>
<dbReference type="Proteomes" id="UP000271098">
    <property type="component" value="Unassembled WGS sequence"/>
</dbReference>
<gene>
    <name evidence="3" type="ORF">GPUH_LOCUS3358</name>
</gene>
<evidence type="ECO:0000259" key="2">
    <source>
        <dbReference type="Pfam" id="PF13202"/>
    </source>
</evidence>
<reference evidence="5" key="1">
    <citation type="submission" date="2016-06" db="UniProtKB">
        <authorList>
            <consortium name="WormBaseParasite"/>
        </authorList>
    </citation>
    <scope>IDENTIFICATION</scope>
</reference>
<evidence type="ECO:0000313" key="3">
    <source>
        <dbReference type="EMBL" id="VDK39199.1"/>
    </source>
</evidence>
<sequence>MLTAESFSRSDKNHDNKLSFDEYLHLELPYVNVKRAEFKQRDINRDGFVSRSEYDAGEENEQREVNDRRARYFGKIYEVILRKLFYF</sequence>
<feature type="domain" description="EF-hand" evidence="2">
    <location>
        <begin position="7"/>
        <end position="23"/>
    </location>
</feature>
<dbReference type="InterPro" id="IPR011992">
    <property type="entry name" value="EF-hand-dom_pair"/>
</dbReference>